<evidence type="ECO:0000313" key="2">
    <source>
        <dbReference type="EMBL" id="PBK61556.1"/>
    </source>
</evidence>
<gene>
    <name evidence="2" type="ORF">ARMSODRAFT_1025672</name>
</gene>
<evidence type="ECO:0000313" key="3">
    <source>
        <dbReference type="Proteomes" id="UP000218334"/>
    </source>
</evidence>
<dbReference type="EMBL" id="KZ293475">
    <property type="protein sequence ID" value="PBK61556.1"/>
    <property type="molecule type" value="Genomic_DNA"/>
</dbReference>
<feature type="compositionally biased region" description="Polar residues" evidence="1">
    <location>
        <begin position="22"/>
        <end position="32"/>
    </location>
</feature>
<sequence length="102" mass="10952">MDSSSSETCMIEGAIGVGRLRSPSSAQYTMSASPCLPRSLPLPTDHAPLSPVSPVQERKPDEWWKRMAKLSRPSLCRPFLHAVLDATVAVSTPSSPPSPNHA</sequence>
<accession>A0A2H3BES7</accession>
<evidence type="ECO:0000256" key="1">
    <source>
        <dbReference type="SAM" id="MobiDB-lite"/>
    </source>
</evidence>
<protein>
    <submittedName>
        <fullName evidence="2">Uncharacterized protein</fullName>
    </submittedName>
</protein>
<name>A0A2H3BES7_9AGAR</name>
<dbReference type="Proteomes" id="UP000218334">
    <property type="component" value="Unassembled WGS sequence"/>
</dbReference>
<dbReference type="AlphaFoldDB" id="A0A2H3BES7"/>
<organism evidence="2 3">
    <name type="scientific">Armillaria solidipes</name>
    <dbReference type="NCBI Taxonomy" id="1076256"/>
    <lineage>
        <taxon>Eukaryota</taxon>
        <taxon>Fungi</taxon>
        <taxon>Dikarya</taxon>
        <taxon>Basidiomycota</taxon>
        <taxon>Agaricomycotina</taxon>
        <taxon>Agaricomycetes</taxon>
        <taxon>Agaricomycetidae</taxon>
        <taxon>Agaricales</taxon>
        <taxon>Marasmiineae</taxon>
        <taxon>Physalacriaceae</taxon>
        <taxon>Armillaria</taxon>
    </lineage>
</organism>
<keyword evidence="3" id="KW-1185">Reference proteome</keyword>
<reference evidence="3" key="1">
    <citation type="journal article" date="2017" name="Nat. Ecol. Evol.">
        <title>Genome expansion and lineage-specific genetic innovations in the forest pathogenic fungi Armillaria.</title>
        <authorList>
            <person name="Sipos G."/>
            <person name="Prasanna A.N."/>
            <person name="Walter M.C."/>
            <person name="O'Connor E."/>
            <person name="Balint B."/>
            <person name="Krizsan K."/>
            <person name="Kiss B."/>
            <person name="Hess J."/>
            <person name="Varga T."/>
            <person name="Slot J."/>
            <person name="Riley R."/>
            <person name="Boka B."/>
            <person name="Rigling D."/>
            <person name="Barry K."/>
            <person name="Lee J."/>
            <person name="Mihaltcheva S."/>
            <person name="LaButti K."/>
            <person name="Lipzen A."/>
            <person name="Waldron R."/>
            <person name="Moloney N.M."/>
            <person name="Sperisen C."/>
            <person name="Kredics L."/>
            <person name="Vagvoelgyi C."/>
            <person name="Patrignani A."/>
            <person name="Fitzpatrick D."/>
            <person name="Nagy I."/>
            <person name="Doyle S."/>
            <person name="Anderson J.B."/>
            <person name="Grigoriev I.V."/>
            <person name="Gueldener U."/>
            <person name="Muensterkoetter M."/>
            <person name="Nagy L.G."/>
        </authorList>
    </citation>
    <scope>NUCLEOTIDE SEQUENCE [LARGE SCALE GENOMIC DNA]</scope>
    <source>
        <strain evidence="3">28-4</strain>
    </source>
</reference>
<feature type="region of interest" description="Disordered" evidence="1">
    <location>
        <begin position="22"/>
        <end position="58"/>
    </location>
</feature>
<proteinExistence type="predicted"/>